<feature type="region of interest" description="Disordered" evidence="1">
    <location>
        <begin position="567"/>
        <end position="594"/>
    </location>
</feature>
<feature type="compositionally biased region" description="Basic and acidic residues" evidence="1">
    <location>
        <begin position="583"/>
        <end position="594"/>
    </location>
</feature>
<reference evidence="3 4" key="1">
    <citation type="submission" date="2019-02" db="EMBL/GenBank/DDBJ databases">
        <title>Deep-cultivation of Planctomycetes and their phenomic and genomic characterization uncovers novel biology.</title>
        <authorList>
            <person name="Wiegand S."/>
            <person name="Jogler M."/>
            <person name="Boedeker C."/>
            <person name="Pinto D."/>
            <person name="Vollmers J."/>
            <person name="Rivas-Marin E."/>
            <person name="Kohn T."/>
            <person name="Peeters S.H."/>
            <person name="Heuer A."/>
            <person name="Rast P."/>
            <person name="Oberbeckmann S."/>
            <person name="Bunk B."/>
            <person name="Jeske O."/>
            <person name="Meyerdierks A."/>
            <person name="Storesund J.E."/>
            <person name="Kallscheuer N."/>
            <person name="Luecker S."/>
            <person name="Lage O.M."/>
            <person name="Pohl T."/>
            <person name="Merkel B.J."/>
            <person name="Hornburger P."/>
            <person name="Mueller R.-W."/>
            <person name="Bruemmer F."/>
            <person name="Labrenz M."/>
            <person name="Spormann A.M."/>
            <person name="Op den Camp H."/>
            <person name="Overmann J."/>
            <person name="Amann R."/>
            <person name="Jetten M.S.M."/>
            <person name="Mascher T."/>
            <person name="Medema M.H."/>
            <person name="Devos D.P."/>
            <person name="Kaster A.-K."/>
            <person name="Ovreas L."/>
            <person name="Rohde M."/>
            <person name="Galperin M.Y."/>
            <person name="Jogler C."/>
        </authorList>
    </citation>
    <scope>NUCLEOTIDE SEQUENCE [LARGE SCALE GENOMIC DNA]</scope>
    <source>
        <strain evidence="3 4">V22</strain>
    </source>
</reference>
<dbReference type="KEGG" id="chya:V22_26280"/>
<keyword evidence="4" id="KW-1185">Reference proteome</keyword>
<feature type="region of interest" description="Disordered" evidence="1">
    <location>
        <begin position="49"/>
        <end position="85"/>
    </location>
</feature>
<dbReference type="Proteomes" id="UP000319976">
    <property type="component" value="Chromosome"/>
</dbReference>
<keyword evidence="2" id="KW-0472">Membrane</keyword>
<sequence>MMEHGRTQSPNLCLVGTASRGFKLNSFGVFLCIVVLFLSAVCPVLAQDETAPSSPANQTTLRESVESDGSSVTEVVEEPEATTSEGRRLVNDAEYNEFLHWRGLQRGAEYELDTVTINGVIKEGAAELEIEFGVDVQPEDVKVFVPLALQEGVITKFSHAGDGSGSFLRLDKEQGYLWELKGRGRHAVKMTLLVPLINSPPTRRLRLTLPAGIKTSESTIRFVDPVQDLKLGGRGIITQQPDDGSPATVTGFQELLDLTWQRAPDPATRQVVLQSTKYITANVSGGQLKLQAKIRIHAIRGRFDNVECSLPAGFELTEIEGREYKSHTLQRANNQGKLLIDLIESTSGPVELTLGMERPVSSSEIETQVRLQGFEIAKARNQRGVIVLLNSPGYLLGSSVEQARNIRTMSVRDTVSAGDAIAAYRIFGQNFDLPLTIRKLSPIFSVVPEYQLQIRDAVLELDCHFNIEMLRGDLEEITLEWPGIEEWKVVPAVSSGVRVSEILASDEDHLKIPLVHGSERSFRISLRALSAAPERSGDITLALPIIQQALLFPGELTFGKPNRWEFRLPPSDSLGSPPSGSESRSEIPVVDRSEQSDQALRIASGQKTLSLRVVERARELTTRSVVHCEVQDNRLEFVQRLDVDIRFGTIEKIQLESSHALDAPLIVLDSEGRILPFNKLESTDPNIETVVEVAFSKPLLEPFTIQLLHSQPLKNAFEAAVNPQKINAPLFTMRAGQNLSVQLDSATNGPVMLQPIGEEWLRYPDRNPNGRAISWFTEGELSNLNLKAVDRSGLVAEETRLGRLVHRVTALSNGYLVGESVVNVEQCAAGVVLRLPHQLELLSVNFRNKEIPLALDELNMNERRLFIDTKGETSGEVKIQFRIPTLRGFSLFQRFHAELPVVVSDFPPIYSGLELSLPLSHYLLTYDEALLPLFHWSFNGYSLRRANYPIAGESKEGGEIASNGFLGIKQGHLYRFVSVGPGDNFRFAAITRSALLLIGSVLAGMFTFAIVKFSFMRSAASLCVITLVIGLGLLYAYDQVMLFMQPALLGIAVVSVAAIVERRQTLHRVQKSGSLHYVHGSESSIGSDADLSLGSLIVLDGAEAGSSHMTEIDDEKLFPSAPGGK</sequence>
<keyword evidence="2" id="KW-0812">Transmembrane</keyword>
<keyword evidence="2" id="KW-1133">Transmembrane helix</keyword>
<feature type="transmembrane region" description="Helical" evidence="2">
    <location>
        <begin position="1043"/>
        <end position="1060"/>
    </location>
</feature>
<dbReference type="EMBL" id="CP036316">
    <property type="protein sequence ID" value="QDT65375.1"/>
    <property type="molecule type" value="Genomic_DNA"/>
</dbReference>
<name>A0A517TAH4_9PLAN</name>
<feature type="transmembrane region" description="Helical" evidence="2">
    <location>
        <begin position="1018"/>
        <end position="1037"/>
    </location>
</feature>
<protein>
    <submittedName>
        <fullName evidence="3">Uncharacterized protein</fullName>
    </submittedName>
</protein>
<feature type="transmembrane region" description="Helical" evidence="2">
    <location>
        <begin position="994"/>
        <end position="1011"/>
    </location>
</feature>
<gene>
    <name evidence="3" type="ORF">V22_26280</name>
</gene>
<dbReference type="AlphaFoldDB" id="A0A517TAH4"/>
<evidence type="ECO:0000256" key="2">
    <source>
        <dbReference type="SAM" id="Phobius"/>
    </source>
</evidence>
<feature type="compositionally biased region" description="Low complexity" evidence="1">
    <location>
        <begin position="567"/>
        <end position="582"/>
    </location>
</feature>
<evidence type="ECO:0000256" key="1">
    <source>
        <dbReference type="SAM" id="MobiDB-lite"/>
    </source>
</evidence>
<proteinExistence type="predicted"/>
<accession>A0A517TAH4</accession>
<feature type="compositionally biased region" description="Polar residues" evidence="1">
    <location>
        <begin position="50"/>
        <end position="62"/>
    </location>
</feature>
<evidence type="ECO:0000313" key="3">
    <source>
        <dbReference type="EMBL" id="QDT65375.1"/>
    </source>
</evidence>
<organism evidence="3 4">
    <name type="scientific">Calycomorphotria hydatis</name>
    <dbReference type="NCBI Taxonomy" id="2528027"/>
    <lineage>
        <taxon>Bacteria</taxon>
        <taxon>Pseudomonadati</taxon>
        <taxon>Planctomycetota</taxon>
        <taxon>Planctomycetia</taxon>
        <taxon>Planctomycetales</taxon>
        <taxon>Planctomycetaceae</taxon>
        <taxon>Calycomorphotria</taxon>
    </lineage>
</organism>
<evidence type="ECO:0000313" key="4">
    <source>
        <dbReference type="Proteomes" id="UP000319976"/>
    </source>
</evidence>